<dbReference type="OrthoDB" id="514140at2759"/>
<feature type="region of interest" description="Disordered" evidence="1">
    <location>
        <begin position="361"/>
        <end position="399"/>
    </location>
</feature>
<dbReference type="EMBL" id="GL433841">
    <property type="protein sequence ID" value="EFN56904.1"/>
    <property type="molecule type" value="Genomic_DNA"/>
</dbReference>
<dbReference type="Proteomes" id="UP000008141">
    <property type="component" value="Unassembled WGS sequence"/>
</dbReference>
<sequence>MGTAAASAAPSDSNAGLLEDPEARRVSSSSAPQPAPARHSIAGDDAACSLGAASPNDVAALAAAAAASSQQSSDAPLTPLTQPSSCATSSSCGRPRASPRSPSAHSPSPAPSLTQSEVGDLAALAAEAAAAAAACTLQRRSSSVQIPALVDRMRQRPVTGQVVAWGWDAAAVMSGVRRTMPAQVFSCLWPATLACAQHQMMPQDVLEMLESWLTLMQQCPRHFCLAKAVLEALAAYALPAAVKRMSERELAQLAGLARDIALHPCDALVHGMSTPSQAGASARDLMQPVFSLAAAEAAWRCNNPARYVSPETLSAVVTAAPAWSWRVVRHRDSQALAALKLATAAALEELVPHSPRDLAQSGAFGKLKMPTSPASRGSSSVGAGSVRGGGGAAPAALAL</sequence>
<feature type="compositionally biased region" description="Polar residues" evidence="1">
    <location>
        <begin position="79"/>
        <end position="88"/>
    </location>
</feature>
<dbReference type="GeneID" id="17356090"/>
<dbReference type="InParanoid" id="E1ZBR2"/>
<protein>
    <submittedName>
        <fullName evidence="2">Uncharacterized protein</fullName>
    </submittedName>
</protein>
<feature type="region of interest" description="Disordered" evidence="1">
    <location>
        <begin position="1"/>
        <end position="42"/>
    </location>
</feature>
<organism evidence="3">
    <name type="scientific">Chlorella variabilis</name>
    <name type="common">Green alga</name>
    <dbReference type="NCBI Taxonomy" id="554065"/>
    <lineage>
        <taxon>Eukaryota</taxon>
        <taxon>Viridiplantae</taxon>
        <taxon>Chlorophyta</taxon>
        <taxon>core chlorophytes</taxon>
        <taxon>Trebouxiophyceae</taxon>
        <taxon>Chlorellales</taxon>
        <taxon>Chlorellaceae</taxon>
        <taxon>Chlorella clade</taxon>
        <taxon>Chlorella</taxon>
    </lineage>
</organism>
<evidence type="ECO:0000256" key="1">
    <source>
        <dbReference type="SAM" id="MobiDB-lite"/>
    </source>
</evidence>
<evidence type="ECO:0000313" key="3">
    <source>
        <dbReference type="Proteomes" id="UP000008141"/>
    </source>
</evidence>
<evidence type="ECO:0000313" key="2">
    <source>
        <dbReference type="EMBL" id="EFN56904.1"/>
    </source>
</evidence>
<feature type="compositionally biased region" description="Low complexity" evidence="1">
    <location>
        <begin position="1"/>
        <end position="15"/>
    </location>
</feature>
<accession>E1ZBR2</accession>
<feature type="region of interest" description="Disordered" evidence="1">
    <location>
        <begin position="62"/>
        <end position="115"/>
    </location>
</feature>
<gene>
    <name evidence="2" type="ORF">CHLNCDRAFT_144580</name>
</gene>
<feature type="compositionally biased region" description="Low complexity" evidence="1">
    <location>
        <begin position="26"/>
        <end position="38"/>
    </location>
</feature>
<dbReference type="RefSeq" id="XP_005849006.1">
    <property type="nucleotide sequence ID" value="XM_005848944.1"/>
</dbReference>
<feature type="compositionally biased region" description="Low complexity" evidence="1">
    <location>
        <begin position="62"/>
        <end position="77"/>
    </location>
</feature>
<name>E1ZBR2_CHLVA</name>
<dbReference type="AlphaFoldDB" id="E1ZBR2"/>
<dbReference type="KEGG" id="cvr:CHLNCDRAFT_144580"/>
<feature type="compositionally biased region" description="Low complexity" evidence="1">
    <location>
        <begin position="89"/>
        <end position="107"/>
    </location>
</feature>
<reference evidence="2 3" key="1">
    <citation type="journal article" date="2010" name="Plant Cell">
        <title>The Chlorella variabilis NC64A genome reveals adaptation to photosymbiosis, coevolution with viruses, and cryptic sex.</title>
        <authorList>
            <person name="Blanc G."/>
            <person name="Duncan G."/>
            <person name="Agarkova I."/>
            <person name="Borodovsky M."/>
            <person name="Gurnon J."/>
            <person name="Kuo A."/>
            <person name="Lindquist E."/>
            <person name="Lucas S."/>
            <person name="Pangilinan J."/>
            <person name="Polle J."/>
            <person name="Salamov A."/>
            <person name="Terry A."/>
            <person name="Yamada T."/>
            <person name="Dunigan D.D."/>
            <person name="Grigoriev I.V."/>
            <person name="Claverie J.M."/>
            <person name="Van Etten J.L."/>
        </authorList>
    </citation>
    <scope>NUCLEOTIDE SEQUENCE [LARGE SCALE GENOMIC DNA]</scope>
    <source>
        <strain evidence="2 3">NC64A</strain>
    </source>
</reference>
<proteinExistence type="predicted"/>
<keyword evidence="3" id="KW-1185">Reference proteome</keyword>
<feature type="compositionally biased region" description="Low complexity" evidence="1">
    <location>
        <begin position="372"/>
        <end position="384"/>
    </location>
</feature>